<evidence type="ECO:0000256" key="2">
    <source>
        <dbReference type="ARBA" id="ARBA00022679"/>
    </source>
</evidence>
<dbReference type="PANTHER" id="PTHR22807">
    <property type="entry name" value="NOP2 YEAST -RELATED NOL1/NOP2/FMU SUN DOMAIN-CONTAINING"/>
    <property type="match status" value="1"/>
</dbReference>
<dbReference type="PROSITE" id="PS51686">
    <property type="entry name" value="SAM_MT_RSMB_NOP"/>
    <property type="match status" value="1"/>
</dbReference>
<keyword evidence="1 5" id="KW-0489">Methyltransferase</keyword>
<dbReference type="SUPFAM" id="SSF53335">
    <property type="entry name" value="S-adenosyl-L-methionine-dependent methyltransferases"/>
    <property type="match status" value="1"/>
</dbReference>
<feature type="domain" description="SAM-dependent MTase RsmB/NOP-type" evidence="6">
    <location>
        <begin position="142"/>
        <end position="428"/>
    </location>
</feature>
<dbReference type="InterPro" id="IPR049560">
    <property type="entry name" value="MeTrfase_RsmB-F_NOP2_cat"/>
</dbReference>
<dbReference type="Gene3D" id="3.30.70.1170">
    <property type="entry name" value="Sun protein, domain 3"/>
    <property type="match status" value="1"/>
</dbReference>
<dbReference type="CDD" id="cd02440">
    <property type="entry name" value="AdoMet_MTases"/>
    <property type="match status" value="1"/>
</dbReference>
<dbReference type="InterPro" id="IPR001678">
    <property type="entry name" value="MeTrfase_RsmB-F_NOP2_dom"/>
</dbReference>
<sequence length="428" mass="48469">MNAPRKPRSKTPESKTSAPAHIGNTRFLAWQSLLRWQRGGIFAETLVVREGAALSRADRSLLQAILYGCLRHLSWLNHLCSRLRPGKLENEWRALLLVGLCQLFVLRQAEHAAVGETVALAPKRVRGLVNAVLREALRRRAELMAEREQLPLALRYSVPEWLAERWVQRFGEAETRRLLEWNNLEPKLYARLNPLRPMTPPAQWQQLPGESVWYQIVGELPREALAQGQLYIADPSTRHCIRLLAPAPGERLLDACAAPGGKSVAMISATGGNLHLLATDLHEHRLARLHENLMRAGGRDVAVAQHDWSQACPAEWRGQFDGVLLDVPCSNTGVLRRRVDARWRLRESEIERLSALQRQILRAAADAVRPGGRLVYSTCSIEREEDRDAVDAFLRERADFEFVEDYLALPHLERADGAYAALLRRRSE</sequence>
<dbReference type="InterPro" id="IPR023267">
    <property type="entry name" value="RCMT"/>
</dbReference>
<accession>A0A9D1VAX8</accession>
<dbReference type="InterPro" id="IPR029063">
    <property type="entry name" value="SAM-dependent_MTases_sf"/>
</dbReference>
<dbReference type="GO" id="GO:0003723">
    <property type="term" value="F:RNA binding"/>
    <property type="evidence" value="ECO:0007669"/>
    <property type="project" value="UniProtKB-UniRule"/>
</dbReference>
<feature type="binding site" evidence="5">
    <location>
        <position position="280"/>
    </location>
    <ligand>
        <name>S-adenosyl-L-methionine</name>
        <dbReference type="ChEBI" id="CHEBI:59789"/>
    </ligand>
</feature>
<name>A0A9D1VAX8_9BACT</name>
<evidence type="ECO:0000256" key="1">
    <source>
        <dbReference type="ARBA" id="ARBA00022603"/>
    </source>
</evidence>
<dbReference type="SUPFAM" id="SSF48013">
    <property type="entry name" value="NusB-like"/>
    <property type="match status" value="1"/>
</dbReference>
<evidence type="ECO:0000256" key="3">
    <source>
        <dbReference type="ARBA" id="ARBA00022691"/>
    </source>
</evidence>
<evidence type="ECO:0000259" key="6">
    <source>
        <dbReference type="PROSITE" id="PS51686"/>
    </source>
</evidence>
<comment type="caution">
    <text evidence="7">The sequence shown here is derived from an EMBL/GenBank/DDBJ whole genome shotgun (WGS) entry which is preliminary data.</text>
</comment>
<organism evidence="7 8">
    <name type="scientific">Candidatus Akkermansia intestinigallinarum</name>
    <dbReference type="NCBI Taxonomy" id="2838431"/>
    <lineage>
        <taxon>Bacteria</taxon>
        <taxon>Pseudomonadati</taxon>
        <taxon>Verrucomicrobiota</taxon>
        <taxon>Verrucomicrobiia</taxon>
        <taxon>Verrucomicrobiales</taxon>
        <taxon>Akkermansiaceae</taxon>
        <taxon>Akkermansia</taxon>
    </lineage>
</organism>
<dbReference type="PRINTS" id="PR02008">
    <property type="entry name" value="RCMTFAMILY"/>
</dbReference>
<dbReference type="Proteomes" id="UP000823964">
    <property type="component" value="Unassembled WGS sequence"/>
</dbReference>
<protein>
    <recommendedName>
        <fullName evidence="6">SAM-dependent MTase RsmB/NOP-type domain-containing protein</fullName>
    </recommendedName>
</protein>
<keyword evidence="3 5" id="KW-0949">S-adenosyl-L-methionine</keyword>
<feature type="binding site" evidence="5">
    <location>
        <position position="307"/>
    </location>
    <ligand>
        <name>S-adenosyl-L-methionine</name>
        <dbReference type="ChEBI" id="CHEBI:59789"/>
    </ligand>
</feature>
<evidence type="ECO:0000256" key="4">
    <source>
        <dbReference type="ARBA" id="ARBA00022884"/>
    </source>
</evidence>
<dbReference type="PANTHER" id="PTHR22807:SF53">
    <property type="entry name" value="RIBOSOMAL RNA SMALL SUBUNIT METHYLTRANSFERASE B-RELATED"/>
    <property type="match status" value="1"/>
</dbReference>
<gene>
    <name evidence="7" type="ORF">H9862_03945</name>
</gene>
<keyword evidence="2 5" id="KW-0808">Transferase</keyword>
<dbReference type="Pfam" id="PF01029">
    <property type="entry name" value="NusB"/>
    <property type="match status" value="1"/>
</dbReference>
<evidence type="ECO:0000256" key="5">
    <source>
        <dbReference type="PROSITE-ProRule" id="PRU01023"/>
    </source>
</evidence>
<reference evidence="7" key="2">
    <citation type="submission" date="2021-04" db="EMBL/GenBank/DDBJ databases">
        <authorList>
            <person name="Gilroy R."/>
        </authorList>
    </citation>
    <scope>NUCLEOTIDE SEQUENCE</scope>
    <source>
        <strain evidence="7">14975</strain>
    </source>
</reference>
<evidence type="ECO:0000313" key="8">
    <source>
        <dbReference type="Proteomes" id="UP000823964"/>
    </source>
</evidence>
<dbReference type="InterPro" id="IPR035926">
    <property type="entry name" value="NusB-like_sf"/>
</dbReference>
<reference evidence="7" key="1">
    <citation type="journal article" date="2021" name="PeerJ">
        <title>Extensive microbial diversity within the chicken gut microbiome revealed by metagenomics and culture.</title>
        <authorList>
            <person name="Gilroy R."/>
            <person name="Ravi A."/>
            <person name="Getino M."/>
            <person name="Pursley I."/>
            <person name="Horton D.L."/>
            <person name="Alikhan N.F."/>
            <person name="Baker D."/>
            <person name="Gharbi K."/>
            <person name="Hall N."/>
            <person name="Watson M."/>
            <person name="Adriaenssens E.M."/>
            <person name="Foster-Nyarko E."/>
            <person name="Jarju S."/>
            <person name="Secka A."/>
            <person name="Antonio M."/>
            <person name="Oren A."/>
            <person name="Chaudhuri R.R."/>
            <person name="La Ragione R."/>
            <person name="Hildebrand F."/>
            <person name="Pallen M.J."/>
        </authorList>
    </citation>
    <scope>NUCLEOTIDE SEQUENCE</scope>
    <source>
        <strain evidence="7">14975</strain>
    </source>
</reference>
<comment type="similarity">
    <text evidence="5">Belongs to the class I-like SAM-binding methyltransferase superfamily. RsmB/NOP family.</text>
</comment>
<proteinExistence type="inferred from homology"/>
<dbReference type="EMBL" id="DXFQ01000061">
    <property type="protein sequence ID" value="HIX19738.1"/>
    <property type="molecule type" value="Genomic_DNA"/>
</dbReference>
<dbReference type="GO" id="GO:0008173">
    <property type="term" value="F:RNA methyltransferase activity"/>
    <property type="evidence" value="ECO:0007669"/>
    <property type="project" value="InterPro"/>
</dbReference>
<dbReference type="Gene3D" id="1.10.940.10">
    <property type="entry name" value="NusB-like"/>
    <property type="match status" value="1"/>
</dbReference>
<dbReference type="GO" id="GO:0006355">
    <property type="term" value="P:regulation of DNA-templated transcription"/>
    <property type="evidence" value="ECO:0007669"/>
    <property type="project" value="InterPro"/>
</dbReference>
<dbReference type="Gene3D" id="3.40.50.150">
    <property type="entry name" value="Vaccinia Virus protein VP39"/>
    <property type="match status" value="1"/>
</dbReference>
<feature type="active site" description="Nucleophile" evidence="5">
    <location>
        <position position="379"/>
    </location>
</feature>
<dbReference type="InterPro" id="IPR006027">
    <property type="entry name" value="NusB_RsmB_TIM44"/>
</dbReference>
<dbReference type="Pfam" id="PF01189">
    <property type="entry name" value="Methyltr_RsmB-F"/>
    <property type="match status" value="1"/>
</dbReference>
<feature type="binding site" evidence="5">
    <location>
        <position position="326"/>
    </location>
    <ligand>
        <name>S-adenosyl-L-methionine</name>
        <dbReference type="ChEBI" id="CHEBI:59789"/>
    </ligand>
</feature>
<dbReference type="AlphaFoldDB" id="A0A9D1VAX8"/>
<evidence type="ECO:0000313" key="7">
    <source>
        <dbReference type="EMBL" id="HIX19738.1"/>
    </source>
</evidence>
<keyword evidence="4 5" id="KW-0694">RNA-binding</keyword>
<feature type="binding site" evidence="5">
    <location>
        <begin position="256"/>
        <end position="262"/>
    </location>
    <ligand>
        <name>S-adenosyl-L-methionine</name>
        <dbReference type="ChEBI" id="CHEBI:59789"/>
    </ligand>
</feature>
<dbReference type="GO" id="GO:0001510">
    <property type="term" value="P:RNA methylation"/>
    <property type="evidence" value="ECO:0007669"/>
    <property type="project" value="InterPro"/>
</dbReference>